<dbReference type="STRING" id="1797472.A2215_02840"/>
<keyword evidence="2 7" id="KW-0698">rRNA processing</keyword>
<evidence type="ECO:0000256" key="2">
    <source>
        <dbReference type="ARBA" id="ARBA00022552"/>
    </source>
</evidence>
<accession>A0A1F5E879</accession>
<organism evidence="11 12">
    <name type="scientific">Candidatus Berkelbacteria bacterium RIFOXYA2_FULL_43_10</name>
    <dbReference type="NCBI Taxonomy" id="1797472"/>
    <lineage>
        <taxon>Bacteria</taxon>
        <taxon>Candidatus Berkelbacteria</taxon>
    </lineage>
</organism>
<feature type="binding site" evidence="7 8">
    <location>
        <position position="54"/>
    </location>
    <ligand>
        <name>S-adenosyl-L-methionine</name>
        <dbReference type="ChEBI" id="CHEBI:59789"/>
    </ligand>
</feature>
<evidence type="ECO:0000256" key="1">
    <source>
        <dbReference type="ARBA" id="ARBA00022490"/>
    </source>
</evidence>
<dbReference type="InterPro" id="IPR023165">
    <property type="entry name" value="rRNA_Ade_diMease-like_C"/>
</dbReference>
<dbReference type="CDD" id="cd02440">
    <property type="entry name" value="AdoMet_MTases"/>
    <property type="match status" value="1"/>
</dbReference>
<keyword evidence="4 7" id="KW-0808">Transferase</keyword>
<comment type="function">
    <text evidence="7">Specifically dimethylates two adjacent adenosines (A1518 and A1519) in the loop of a conserved hairpin near the 3'-end of 16S rRNA in the 30S particle. May play a critical role in biogenesis of 30S subunits.</text>
</comment>
<dbReference type="InterPro" id="IPR029063">
    <property type="entry name" value="SAM-dependent_MTases_sf"/>
</dbReference>
<dbReference type="Gene3D" id="3.40.50.150">
    <property type="entry name" value="Vaccinia Virus protein VP39"/>
    <property type="match status" value="1"/>
</dbReference>
<keyword evidence="5 7" id="KW-0949">S-adenosyl-L-methionine</keyword>
<dbReference type="InterPro" id="IPR020596">
    <property type="entry name" value="rRNA_Ade_Mease_Trfase_CS"/>
</dbReference>
<feature type="binding site" evidence="7 8">
    <location>
        <position position="75"/>
    </location>
    <ligand>
        <name>S-adenosyl-L-methionine</name>
        <dbReference type="ChEBI" id="CHEBI:59789"/>
    </ligand>
</feature>
<dbReference type="EC" id="2.1.1.182" evidence="7"/>
<dbReference type="GO" id="GO:0005829">
    <property type="term" value="C:cytosol"/>
    <property type="evidence" value="ECO:0007669"/>
    <property type="project" value="TreeGrafter"/>
</dbReference>
<dbReference type="Gene3D" id="1.10.8.100">
    <property type="entry name" value="Ribosomal RNA adenine dimethylase-like, domain 2"/>
    <property type="match status" value="1"/>
</dbReference>
<reference evidence="11 12" key="1">
    <citation type="journal article" date="2016" name="Nat. Commun.">
        <title>Thousands of microbial genomes shed light on interconnected biogeochemical processes in an aquifer system.</title>
        <authorList>
            <person name="Anantharaman K."/>
            <person name="Brown C.T."/>
            <person name="Hug L.A."/>
            <person name="Sharon I."/>
            <person name="Castelle C.J."/>
            <person name="Probst A.J."/>
            <person name="Thomas B.C."/>
            <person name="Singh A."/>
            <person name="Wilkins M.J."/>
            <person name="Karaoz U."/>
            <person name="Brodie E.L."/>
            <person name="Williams K.H."/>
            <person name="Hubbard S.S."/>
            <person name="Banfield J.F."/>
        </authorList>
    </citation>
    <scope>NUCLEOTIDE SEQUENCE [LARGE SCALE GENOMIC DNA]</scope>
</reference>
<dbReference type="Proteomes" id="UP000178583">
    <property type="component" value="Unassembled WGS sequence"/>
</dbReference>
<dbReference type="PANTHER" id="PTHR11727:SF7">
    <property type="entry name" value="DIMETHYLADENOSINE TRANSFERASE-RELATED"/>
    <property type="match status" value="1"/>
</dbReference>
<evidence type="ECO:0000256" key="3">
    <source>
        <dbReference type="ARBA" id="ARBA00022603"/>
    </source>
</evidence>
<dbReference type="GO" id="GO:0052908">
    <property type="term" value="F:16S rRNA (adenine(1518)-N(6)/adenine(1519)-N(6))-dimethyltransferase activity"/>
    <property type="evidence" value="ECO:0007669"/>
    <property type="project" value="UniProtKB-EC"/>
</dbReference>
<evidence type="ECO:0000256" key="5">
    <source>
        <dbReference type="ARBA" id="ARBA00022691"/>
    </source>
</evidence>
<feature type="compositionally biased region" description="Polar residues" evidence="9">
    <location>
        <begin position="109"/>
        <end position="118"/>
    </location>
</feature>
<feature type="binding site" evidence="7 8">
    <location>
        <position position="29"/>
    </location>
    <ligand>
        <name>S-adenosyl-L-methionine</name>
        <dbReference type="ChEBI" id="CHEBI:59789"/>
    </ligand>
</feature>
<keyword evidence="3 7" id="KW-0489">Methyltransferase</keyword>
<comment type="catalytic activity">
    <reaction evidence="7">
        <text>adenosine(1518)/adenosine(1519) in 16S rRNA + 4 S-adenosyl-L-methionine = N(6)-dimethyladenosine(1518)/N(6)-dimethyladenosine(1519) in 16S rRNA + 4 S-adenosyl-L-homocysteine + 4 H(+)</text>
        <dbReference type="Rhea" id="RHEA:19609"/>
        <dbReference type="Rhea" id="RHEA-COMP:10232"/>
        <dbReference type="Rhea" id="RHEA-COMP:10233"/>
        <dbReference type="ChEBI" id="CHEBI:15378"/>
        <dbReference type="ChEBI" id="CHEBI:57856"/>
        <dbReference type="ChEBI" id="CHEBI:59789"/>
        <dbReference type="ChEBI" id="CHEBI:74411"/>
        <dbReference type="ChEBI" id="CHEBI:74493"/>
        <dbReference type="EC" id="2.1.1.182"/>
    </reaction>
</comment>
<dbReference type="Pfam" id="PF00398">
    <property type="entry name" value="RrnaAD"/>
    <property type="match status" value="1"/>
</dbReference>
<dbReference type="GO" id="GO:0003723">
    <property type="term" value="F:RNA binding"/>
    <property type="evidence" value="ECO:0007669"/>
    <property type="project" value="UniProtKB-UniRule"/>
</dbReference>
<feature type="binding site" evidence="7 8">
    <location>
        <position position="126"/>
    </location>
    <ligand>
        <name>S-adenosyl-L-methionine</name>
        <dbReference type="ChEBI" id="CHEBI:59789"/>
    </ligand>
</feature>
<feature type="region of interest" description="Disordered" evidence="9">
    <location>
        <begin position="98"/>
        <end position="118"/>
    </location>
</feature>
<dbReference type="SUPFAM" id="SSF53335">
    <property type="entry name" value="S-adenosyl-L-methionine-dependent methyltransferases"/>
    <property type="match status" value="1"/>
</dbReference>
<proteinExistence type="inferred from homology"/>
<protein>
    <recommendedName>
        <fullName evidence="7">Ribosomal RNA small subunit methyltransferase A</fullName>
        <ecNumber evidence="7">2.1.1.182</ecNumber>
    </recommendedName>
    <alternativeName>
        <fullName evidence="7">16S rRNA (adenine(1518)-N(6)/adenine(1519)-N(6))-dimethyltransferase</fullName>
    </alternativeName>
    <alternativeName>
        <fullName evidence="7">16S rRNA dimethyladenosine transferase</fullName>
    </alternativeName>
    <alternativeName>
        <fullName evidence="7">16S rRNA dimethylase</fullName>
    </alternativeName>
    <alternativeName>
        <fullName evidence="7">S-adenosylmethionine-6-N', N'-adenosyl(rRNA) dimethyltransferase</fullName>
    </alternativeName>
</protein>
<name>A0A1F5E879_9BACT</name>
<feature type="binding site" evidence="7 8">
    <location>
        <position position="27"/>
    </location>
    <ligand>
        <name>S-adenosyl-L-methionine</name>
        <dbReference type="ChEBI" id="CHEBI:59789"/>
    </ligand>
</feature>
<evidence type="ECO:0000256" key="8">
    <source>
        <dbReference type="PROSITE-ProRule" id="PRU01026"/>
    </source>
</evidence>
<dbReference type="AlphaFoldDB" id="A0A1F5E879"/>
<evidence type="ECO:0000256" key="9">
    <source>
        <dbReference type="SAM" id="MobiDB-lite"/>
    </source>
</evidence>
<comment type="subcellular location">
    <subcellularLocation>
        <location evidence="7">Cytoplasm</location>
    </subcellularLocation>
</comment>
<sequence>MDLTDKSQLIGYLKSHGLYTKKSLGQNFLIDKNVLAEIIKAGELKPTDTVVEIGPGLGTLTNELLKHCKKVIAVEKDEKLAEILKLNITHTDFIHRKDTDNGKYESRNPKSLPSRQAGGTNIINDDILNINPNELTANSYKLIANIPYYITSKILRHFLESENKPELIVMMTQKEVAERICAKPGDMSLLSVSVQYYGEPEIIKTVKAESFFPKPEVESAILRIASRKYKVESIKGIEEEYFFKIVRAGFMARRKTLLNNLKTGTELQRDEILDIMKRIGLKENARAQELSINKWGQICQEIQKINKTIRK</sequence>
<dbReference type="PROSITE" id="PS01131">
    <property type="entry name" value="RRNA_A_DIMETH"/>
    <property type="match status" value="1"/>
</dbReference>
<dbReference type="InterPro" id="IPR020598">
    <property type="entry name" value="rRNA_Ade_methylase_Trfase_N"/>
</dbReference>
<evidence type="ECO:0000313" key="12">
    <source>
        <dbReference type="Proteomes" id="UP000178583"/>
    </source>
</evidence>
<feature type="domain" description="Ribosomal RNA adenine methylase transferase N-terminal" evidence="10">
    <location>
        <begin position="34"/>
        <end position="228"/>
    </location>
</feature>
<gene>
    <name evidence="7" type="primary">rsmA</name>
    <name evidence="7" type="synonym">ksgA</name>
    <name evidence="11" type="ORF">A2215_02840</name>
</gene>
<dbReference type="InterPro" id="IPR011530">
    <property type="entry name" value="rRNA_adenine_dimethylase"/>
</dbReference>
<dbReference type="EMBL" id="MEZY01000033">
    <property type="protein sequence ID" value="OGD63573.1"/>
    <property type="molecule type" value="Genomic_DNA"/>
</dbReference>
<keyword evidence="1 7" id="KW-0963">Cytoplasm</keyword>
<feature type="compositionally biased region" description="Basic and acidic residues" evidence="9">
    <location>
        <begin position="98"/>
        <end position="108"/>
    </location>
</feature>
<keyword evidence="6 7" id="KW-0694">RNA-binding</keyword>
<dbReference type="NCBIfam" id="TIGR00755">
    <property type="entry name" value="ksgA"/>
    <property type="match status" value="1"/>
</dbReference>
<dbReference type="PANTHER" id="PTHR11727">
    <property type="entry name" value="DIMETHYLADENOSINE TRANSFERASE"/>
    <property type="match status" value="1"/>
</dbReference>
<dbReference type="InterPro" id="IPR001737">
    <property type="entry name" value="KsgA/Erm"/>
</dbReference>
<dbReference type="PROSITE" id="PS51689">
    <property type="entry name" value="SAM_RNA_A_N6_MT"/>
    <property type="match status" value="1"/>
</dbReference>
<feature type="binding site" evidence="7 8">
    <location>
        <position position="145"/>
    </location>
    <ligand>
        <name>S-adenosyl-L-methionine</name>
        <dbReference type="ChEBI" id="CHEBI:59789"/>
    </ligand>
</feature>
<evidence type="ECO:0000259" key="10">
    <source>
        <dbReference type="SMART" id="SM00650"/>
    </source>
</evidence>
<dbReference type="HAMAP" id="MF_00607">
    <property type="entry name" value="16SrRNA_methyltr_A"/>
    <property type="match status" value="1"/>
</dbReference>
<evidence type="ECO:0000256" key="6">
    <source>
        <dbReference type="ARBA" id="ARBA00022884"/>
    </source>
</evidence>
<evidence type="ECO:0000256" key="7">
    <source>
        <dbReference type="HAMAP-Rule" id="MF_00607"/>
    </source>
</evidence>
<evidence type="ECO:0000313" key="11">
    <source>
        <dbReference type="EMBL" id="OGD63573.1"/>
    </source>
</evidence>
<comment type="similarity">
    <text evidence="7">Belongs to the class I-like SAM-binding methyltransferase superfamily. rRNA adenine N(6)-methyltransferase family. RsmA subfamily.</text>
</comment>
<comment type="caution">
    <text evidence="11">The sequence shown here is derived from an EMBL/GenBank/DDBJ whole genome shotgun (WGS) entry which is preliminary data.</text>
</comment>
<evidence type="ECO:0000256" key="4">
    <source>
        <dbReference type="ARBA" id="ARBA00022679"/>
    </source>
</evidence>
<dbReference type="SMART" id="SM00650">
    <property type="entry name" value="rADc"/>
    <property type="match status" value="1"/>
</dbReference>